<evidence type="ECO:0000256" key="14">
    <source>
        <dbReference type="ARBA" id="ARBA00023157"/>
    </source>
</evidence>
<dbReference type="CDD" id="cd06602">
    <property type="entry name" value="GH31_MGAM_SI_GAA"/>
    <property type="match status" value="2"/>
</dbReference>
<dbReference type="EC" id="3.2.1.20" evidence="5"/>
<evidence type="ECO:0000256" key="8">
    <source>
        <dbReference type="ARBA" id="ARBA00022729"/>
    </source>
</evidence>
<dbReference type="InParanoid" id="A0A3Q3LDU9"/>
<evidence type="ECO:0000256" key="7">
    <source>
        <dbReference type="ARBA" id="ARBA00022692"/>
    </source>
</evidence>
<feature type="transmembrane region" description="Helical" evidence="19">
    <location>
        <begin position="16"/>
        <end position="36"/>
    </location>
</feature>
<evidence type="ECO:0000256" key="16">
    <source>
        <dbReference type="ARBA" id="ARBA00023295"/>
    </source>
</evidence>
<dbReference type="Pfam" id="PF01055">
    <property type="entry name" value="Glyco_hydro_31_2nd"/>
    <property type="match status" value="2"/>
</dbReference>
<dbReference type="SUPFAM" id="SSF51445">
    <property type="entry name" value="(Trans)glycosidases"/>
    <property type="match status" value="2"/>
</dbReference>
<dbReference type="PROSITE" id="PS00129">
    <property type="entry name" value="GLYCOSYL_HYDROL_F31_1"/>
    <property type="match status" value="1"/>
</dbReference>
<dbReference type="GO" id="GO:0005975">
    <property type="term" value="P:carbohydrate metabolic process"/>
    <property type="evidence" value="ECO:0007669"/>
    <property type="project" value="InterPro"/>
</dbReference>
<dbReference type="InterPro" id="IPR011013">
    <property type="entry name" value="Gal_mutarotase_sf_dom"/>
</dbReference>
<name>A0A3Q3LDU9_9LABR</name>
<dbReference type="Gene3D" id="3.20.20.80">
    <property type="entry name" value="Glycosidases"/>
    <property type="match status" value="2"/>
</dbReference>
<keyword evidence="9" id="KW-0677">Repeat</keyword>
<dbReference type="InterPro" id="IPR025887">
    <property type="entry name" value="Glyco_hydro_31_N_dom"/>
</dbReference>
<dbReference type="GO" id="GO:0012505">
    <property type="term" value="C:endomembrane system"/>
    <property type="evidence" value="ECO:0007669"/>
    <property type="project" value="UniProtKB-ARBA"/>
</dbReference>
<evidence type="ECO:0000256" key="3">
    <source>
        <dbReference type="ARBA" id="ARBA00004308"/>
    </source>
</evidence>
<evidence type="ECO:0000256" key="6">
    <source>
        <dbReference type="ARBA" id="ARBA00022641"/>
    </source>
</evidence>
<dbReference type="GO" id="GO:0004558">
    <property type="term" value="F:alpha-1,4-glucosidase activity"/>
    <property type="evidence" value="ECO:0007669"/>
    <property type="project" value="TreeGrafter"/>
</dbReference>
<keyword evidence="14" id="KW-1015">Disulfide bond</keyword>
<dbReference type="FunFam" id="2.60.40.1180:FF:000001">
    <property type="entry name" value="Maltase-glucoamylase, intestinal"/>
    <property type="match status" value="2"/>
</dbReference>
<keyword evidence="11" id="KW-0735">Signal-anchor</keyword>
<dbReference type="Pfam" id="PF00088">
    <property type="entry name" value="Trefoil"/>
    <property type="match status" value="2"/>
</dbReference>
<feature type="domain" description="P-type" evidence="20">
    <location>
        <begin position="962"/>
        <end position="1006"/>
    </location>
</feature>
<dbReference type="SUPFAM" id="SSF51011">
    <property type="entry name" value="Glycosyl hydrolase domain"/>
    <property type="match status" value="2"/>
</dbReference>
<keyword evidence="13 19" id="KW-0472">Membrane</keyword>
<dbReference type="FunFam" id="2.60.40.1180:FF:000005">
    <property type="entry name" value="Maltase-glucoamylase, intestinal"/>
    <property type="match status" value="1"/>
</dbReference>
<dbReference type="SUPFAM" id="SSF74650">
    <property type="entry name" value="Galactose mutarotase-like"/>
    <property type="match status" value="2"/>
</dbReference>
<keyword evidence="16" id="KW-0326">Glycosidase</keyword>
<evidence type="ECO:0000256" key="13">
    <source>
        <dbReference type="ARBA" id="ARBA00023136"/>
    </source>
</evidence>
<dbReference type="Ensembl" id="ENSLBET00000007511.1">
    <property type="protein sequence ID" value="ENSLBEP00000007135.1"/>
    <property type="gene ID" value="ENSLBEG00000005308.1"/>
</dbReference>
<evidence type="ECO:0000313" key="22">
    <source>
        <dbReference type="Proteomes" id="UP000261660"/>
    </source>
</evidence>
<dbReference type="Gene3D" id="2.60.40.1760">
    <property type="entry name" value="glycosyl hydrolase (family 31)"/>
    <property type="match status" value="2"/>
</dbReference>
<dbReference type="PROSITE" id="PS51448">
    <property type="entry name" value="P_TREFOIL_2"/>
    <property type="match status" value="2"/>
</dbReference>
<dbReference type="PROSITE" id="PS00025">
    <property type="entry name" value="P_TREFOIL_1"/>
    <property type="match status" value="1"/>
</dbReference>
<dbReference type="STRING" id="56723.ENSLBEP00000007135"/>
<comment type="catalytic activity">
    <reaction evidence="1">
        <text>Hydrolysis of terminal, non-reducing (1-&gt;4)-linked alpha-D-glucose residues with release of alpha-D-glucose.</text>
        <dbReference type="EC" id="3.2.1.20"/>
    </reaction>
</comment>
<comment type="caution">
    <text evidence="18">Lacks conserved residue(s) required for the propagation of feature annotation.</text>
</comment>
<evidence type="ECO:0000256" key="10">
    <source>
        <dbReference type="ARBA" id="ARBA00022801"/>
    </source>
</evidence>
<evidence type="ECO:0000313" key="21">
    <source>
        <dbReference type="Ensembl" id="ENSLBEP00000007135.1"/>
    </source>
</evidence>
<dbReference type="GO" id="GO:0005737">
    <property type="term" value="C:cytoplasm"/>
    <property type="evidence" value="ECO:0007669"/>
    <property type="project" value="UniProtKB-ARBA"/>
</dbReference>
<evidence type="ECO:0000256" key="1">
    <source>
        <dbReference type="ARBA" id="ARBA00001657"/>
    </source>
</evidence>
<dbReference type="InterPro" id="IPR017853">
    <property type="entry name" value="GH"/>
</dbReference>
<dbReference type="GO" id="GO:0030246">
    <property type="term" value="F:carbohydrate binding"/>
    <property type="evidence" value="ECO:0007669"/>
    <property type="project" value="InterPro"/>
</dbReference>
<dbReference type="PANTHER" id="PTHR22762">
    <property type="entry name" value="ALPHA-GLUCOSIDASE"/>
    <property type="match status" value="1"/>
</dbReference>
<dbReference type="InterPro" id="IPR013780">
    <property type="entry name" value="Glyco_hydro_b"/>
</dbReference>
<evidence type="ECO:0000256" key="4">
    <source>
        <dbReference type="ARBA" id="ARBA00007806"/>
    </source>
</evidence>
<organism evidence="21 22">
    <name type="scientific">Labrus bergylta</name>
    <name type="common">ballan wrasse</name>
    <dbReference type="NCBI Taxonomy" id="56723"/>
    <lineage>
        <taxon>Eukaryota</taxon>
        <taxon>Metazoa</taxon>
        <taxon>Chordata</taxon>
        <taxon>Craniata</taxon>
        <taxon>Vertebrata</taxon>
        <taxon>Euteleostomi</taxon>
        <taxon>Actinopterygii</taxon>
        <taxon>Neopterygii</taxon>
        <taxon>Teleostei</taxon>
        <taxon>Neoteleostei</taxon>
        <taxon>Acanthomorphata</taxon>
        <taxon>Eupercaria</taxon>
        <taxon>Labriformes</taxon>
        <taxon>Labridae</taxon>
        <taxon>Labrus</taxon>
    </lineage>
</organism>
<evidence type="ECO:0000256" key="12">
    <source>
        <dbReference type="ARBA" id="ARBA00022989"/>
    </source>
</evidence>
<feature type="transmembrane region" description="Helical" evidence="19">
    <location>
        <begin position="48"/>
        <end position="69"/>
    </location>
</feature>
<dbReference type="Proteomes" id="UP000261660">
    <property type="component" value="Unplaced"/>
</dbReference>
<dbReference type="CDD" id="cd00111">
    <property type="entry name" value="Trefoil"/>
    <property type="match status" value="2"/>
</dbReference>
<dbReference type="InterPro" id="IPR017957">
    <property type="entry name" value="P_trefoil_CS"/>
</dbReference>
<evidence type="ECO:0000256" key="5">
    <source>
        <dbReference type="ARBA" id="ARBA00012741"/>
    </source>
</evidence>
<dbReference type="GO" id="GO:0016324">
    <property type="term" value="C:apical plasma membrane"/>
    <property type="evidence" value="ECO:0007669"/>
    <property type="project" value="UniProtKB-SubCell"/>
</dbReference>
<keyword evidence="10" id="KW-0378">Hydrolase</keyword>
<evidence type="ECO:0000256" key="18">
    <source>
        <dbReference type="PROSITE-ProRule" id="PRU00779"/>
    </source>
</evidence>
<protein>
    <recommendedName>
        <fullName evidence="5">alpha-glucosidase</fullName>
        <ecNumber evidence="5">3.2.1.20</ecNumber>
    </recommendedName>
    <alternativeName>
        <fullName evidence="17">Maltase</fullName>
    </alternativeName>
</protein>
<evidence type="ECO:0000256" key="9">
    <source>
        <dbReference type="ARBA" id="ARBA00022737"/>
    </source>
</evidence>
<dbReference type="PANTHER" id="PTHR22762:SF133">
    <property type="entry name" value="P-TYPE DOMAIN-CONTAINING PROTEIN"/>
    <property type="match status" value="1"/>
</dbReference>
<feature type="domain" description="P-type" evidence="20">
    <location>
        <begin position="86"/>
        <end position="132"/>
    </location>
</feature>
<keyword evidence="15" id="KW-0325">Glycoprotein</keyword>
<dbReference type="SMART" id="SM00018">
    <property type="entry name" value="PD"/>
    <property type="match status" value="2"/>
</dbReference>
<comment type="subcellular location">
    <subcellularLocation>
        <location evidence="3">Endomembrane system</location>
    </subcellularLocation>
    <subcellularLocation>
        <location evidence="2">Membrane</location>
        <topology evidence="2">Single-pass membrane protein</topology>
    </subcellularLocation>
</comment>
<accession>A0A3Q3LDU9</accession>
<dbReference type="FunFam" id="2.60.40.1760:FF:000001">
    <property type="entry name" value="Maltase-glucoamylase, intestinal"/>
    <property type="match status" value="2"/>
</dbReference>
<keyword evidence="8" id="KW-0732">Signal</keyword>
<proteinExistence type="inferred from homology"/>
<dbReference type="FunFam" id="3.20.20.80:FF:000016">
    <property type="entry name" value="Maltase-glucoamylase, intestinal"/>
    <property type="match status" value="2"/>
</dbReference>
<evidence type="ECO:0000256" key="11">
    <source>
        <dbReference type="ARBA" id="ARBA00022968"/>
    </source>
</evidence>
<dbReference type="InterPro" id="IPR044913">
    <property type="entry name" value="P_trefoil_dom_sf"/>
</dbReference>
<dbReference type="Pfam" id="PF21365">
    <property type="entry name" value="Glyco_hydro_31_3rd"/>
    <property type="match status" value="2"/>
</dbReference>
<dbReference type="InterPro" id="IPR030459">
    <property type="entry name" value="Glyco_hydro_31_CS"/>
</dbReference>
<dbReference type="InterPro" id="IPR030458">
    <property type="entry name" value="Glyco_hydro_31_AS"/>
</dbReference>
<keyword evidence="22" id="KW-1185">Reference proteome</keyword>
<evidence type="ECO:0000256" key="19">
    <source>
        <dbReference type="SAM" id="Phobius"/>
    </source>
</evidence>
<reference evidence="21" key="2">
    <citation type="submission" date="2025-09" db="UniProtKB">
        <authorList>
            <consortium name="Ensembl"/>
        </authorList>
    </citation>
    <scope>IDENTIFICATION</scope>
</reference>
<dbReference type="InterPro" id="IPR000519">
    <property type="entry name" value="P_trefoil_dom"/>
</dbReference>
<reference evidence="21" key="1">
    <citation type="submission" date="2025-08" db="UniProtKB">
        <authorList>
            <consortium name="Ensembl"/>
        </authorList>
    </citation>
    <scope>IDENTIFICATION</scope>
</reference>
<keyword evidence="6" id="KW-0765">Sulfation</keyword>
<keyword evidence="12 19" id="KW-1133">Transmembrane helix</keyword>
<evidence type="ECO:0000256" key="17">
    <source>
        <dbReference type="ARBA" id="ARBA00041343"/>
    </source>
</evidence>
<comment type="similarity">
    <text evidence="4">Belongs to the glycosyl hydrolase 31 family.</text>
</comment>
<dbReference type="CDD" id="cd14752">
    <property type="entry name" value="GH31_N"/>
    <property type="match status" value="2"/>
</dbReference>
<dbReference type="Pfam" id="PF13802">
    <property type="entry name" value="Gal_mutarotas_2"/>
    <property type="match status" value="2"/>
</dbReference>
<sequence>MMGAFEKTRPGLSGRFVNSLILFSCFSSHNCYIIYFNMGKRRFSGLEVILMVMFTLMLVVAVTLIGLYVTGEPGTLKDETTEEFVPQCPNIPQAERIDCYPDAGASKQLCEKRGCCWSPLDERNVPWCFFSTNHGYTVESVERPSAHVLKAQLKRMASPSLFGADVQELAFHAEMQTDKRLRFKIYDAHRHRFEVPHEHISSLTSDPSSAITDTLELTNKPFGLTVRRKENKKVLFDTTMGPLVFADQYLQLSAKLPSHNIYGLGEHVHRHYLHDTYWKTWPIFTRDAFPNGGSHNLYGHYPFFLCLEDESGKSFGVFLMNSNAMEVTLQPAPAVTYRTIGGVLDFYILFGDTPEQVVQEFLVLIGRPVIPPYWSLGFQLSRWDYGSLDEVKKTVERNRAVGIPYDIQYTDIDYMEDKKDFTYDKAKFSELPQFFEYLHEKGQKYILILDPAVATSKRVGNTPYESYDRGTKKNAWVTESDGKTPLLGEVWPGETVFPDYTSQNCIDWWVDEYERFSREIKHDALWIDMNEVANFKKGSTKGCADNNLNYPPYTPKILDEVMYSKTLCMDAKQAWGSHYDVHSLYGYSMVLATEKALQRVFGGNRTLMLTRSSFPGVGKYSGHWLGDNAANWNDIKWAIPGMLEFGLFGIPYIGADICGFFDDSSEELCRRWMQVGAFYPFSRNHNAQGYMPQDPASYDSDSMLVKTSKHYLLIRYTLLPYLYTLFYKAHTTGETVVRPVMHEFYSDRATWTVDRQFLWGKHLLITPVLDPGVDRVRAYIPDAAWYDYETMERVEHRKTQVDMYLPADKLGLHIRGGAILPTQTPDVTTTYSRLKPMGLIVALDDKNQAAGELFWDDGDSRDTVKTGNHIHYQFSVVYGVLTMQVTHAGYRDPANIMFTNITILGVSDPPTSVSVTHVGTGSHEDSTTAVPKNNTQYDVTKKVLSLRGLNLILGESYLVRWELVAEEYQRFDCHPEENADEAKCKARGCTWKQSALQNVPWCFYPNDHGYSITTSKETDSGITVDIAQNNKYRSSYPDSPDIDTLRVDIRYHSGHMLQFKIWDPATDRYEVPVPLSVPPEPETDETKRLYEVRVINNPFGIEVIRKSTGTKIWDSSVPGFTFSDMFIQVSTRLSSEFIYGFGETEHPTYKHDLNYHTWGMFSKDQPPGYKMNCYGVHPFYMGLENSTDAHGVLLLNSNAMDVTFQPTPALTYRTLGGILDFYMVLGPTPEVVVQQYTALIGRPVLPAYWSLGFQLCRYGYANDEEIKNLYTDMVSAGIPYDVQYADIDYLDRQLDFVLDPEFEGLPDLVNTMRNEGMRFIFILDPAISGNETYYPAFERGQAADVFIKWPKGLSDDIVWGKVWPDFPNITVDESLDWDSQVEKYRAYTAFPDFFRNTTAEWWHREINDFYHNVTKFDGLWIDMNEPASFVHGTVGEKCLGNQLLEFPPYMPPLESKHLGLKHKTLCMNSEQILSDGKRVRHYDVHNLYGWSHAKPTYDAVLGVTGKRGIVVTRSTYPSSGKWAGHWLGDNYAGWDQLYKSIIGMMEFSLFGIPYTGADICGFFNPAEYEMCLRWMQLGAFYPYARNHNGKGFPRQDPVAWGTTFAMASKKVLEIRYNLLPYLYTLMFEAHTKGNTVVRPLLHEFVKDKTTWDIYKQFLWGPALLISPALDQGARHVDGYVPDARWYDYYTGKYVGVRGQVVRMPTPLDHINLHIRGGHIIPCQEGIRNTFHSFSRGRLPCVTNSNPNERHLWFRRNPLGLIVALSDSGTAQGTLFWDDGEGIGTIESKHYLLTTFTAAHNKLSNKIENSGLAAGDQLTLGVVKVWGAGTANITKVELTDEGGTVHLLTPTQNLDTQVVYCTQRTYREHENDCGSSSINNRRWGKKSPEAFDLYCSWRRQTERS</sequence>
<evidence type="ECO:0000256" key="2">
    <source>
        <dbReference type="ARBA" id="ARBA00004167"/>
    </source>
</evidence>
<dbReference type="PROSITE" id="PS00707">
    <property type="entry name" value="GLYCOSYL_HYDROL_F31_2"/>
    <property type="match status" value="1"/>
</dbReference>
<dbReference type="Gene3D" id="2.60.40.1180">
    <property type="entry name" value="Golgi alpha-mannosidase II"/>
    <property type="match status" value="4"/>
</dbReference>
<dbReference type="Gene3D" id="4.10.110.10">
    <property type="entry name" value="Spasmolytic Protein, domain 1"/>
    <property type="match status" value="2"/>
</dbReference>
<dbReference type="GeneTree" id="ENSGT00940000164162"/>
<evidence type="ECO:0000256" key="15">
    <source>
        <dbReference type="ARBA" id="ARBA00023180"/>
    </source>
</evidence>
<dbReference type="InterPro" id="IPR048395">
    <property type="entry name" value="Glyco_hydro_31_C"/>
</dbReference>
<evidence type="ECO:0000259" key="20">
    <source>
        <dbReference type="PROSITE" id="PS51448"/>
    </source>
</evidence>
<dbReference type="InterPro" id="IPR000322">
    <property type="entry name" value="Glyco_hydro_31_TIM"/>
</dbReference>
<keyword evidence="7 19" id="KW-0812">Transmembrane</keyword>